<gene>
    <name evidence="4" type="ORF">DZ858_08220</name>
</gene>
<dbReference type="OrthoDB" id="8981767at2"/>
<evidence type="ECO:0000256" key="1">
    <source>
        <dbReference type="ARBA" id="ARBA00022729"/>
    </source>
</evidence>
<protein>
    <submittedName>
        <fullName evidence="4">T9SS C-terminal target domain-containing protein</fullName>
    </submittedName>
</protein>
<evidence type="ECO:0000256" key="2">
    <source>
        <dbReference type="SAM" id="SignalP"/>
    </source>
</evidence>
<dbReference type="NCBIfam" id="TIGR04183">
    <property type="entry name" value="Por_Secre_tail"/>
    <property type="match status" value="1"/>
</dbReference>
<name>A0A3E1QCZ2_9FLAO</name>
<organism evidence="4 5">
    <name type="scientific">Marixanthomonas ophiurae</name>
    <dbReference type="NCBI Taxonomy" id="387659"/>
    <lineage>
        <taxon>Bacteria</taxon>
        <taxon>Pseudomonadati</taxon>
        <taxon>Bacteroidota</taxon>
        <taxon>Flavobacteriia</taxon>
        <taxon>Flavobacteriales</taxon>
        <taxon>Flavobacteriaceae</taxon>
        <taxon>Marixanthomonas</taxon>
    </lineage>
</organism>
<evidence type="ECO:0000313" key="4">
    <source>
        <dbReference type="EMBL" id="RFN60019.1"/>
    </source>
</evidence>
<dbReference type="Proteomes" id="UP000261082">
    <property type="component" value="Unassembled WGS sequence"/>
</dbReference>
<dbReference type="AlphaFoldDB" id="A0A3E1QCZ2"/>
<evidence type="ECO:0000259" key="3">
    <source>
        <dbReference type="Pfam" id="PF18962"/>
    </source>
</evidence>
<feature type="chain" id="PRO_5017535707" evidence="2">
    <location>
        <begin position="21"/>
        <end position="999"/>
    </location>
</feature>
<comment type="caution">
    <text evidence="4">The sequence shown here is derived from an EMBL/GenBank/DDBJ whole genome shotgun (WGS) entry which is preliminary data.</text>
</comment>
<dbReference type="InterPro" id="IPR026444">
    <property type="entry name" value="Secre_tail"/>
</dbReference>
<accession>A0A3E1QCZ2</accession>
<dbReference type="Gene3D" id="2.60.120.200">
    <property type="match status" value="3"/>
</dbReference>
<keyword evidence="1 2" id="KW-0732">Signal</keyword>
<dbReference type="Pfam" id="PF18962">
    <property type="entry name" value="Por_Secre_tail"/>
    <property type="match status" value="1"/>
</dbReference>
<evidence type="ECO:0000313" key="5">
    <source>
        <dbReference type="Proteomes" id="UP000261082"/>
    </source>
</evidence>
<dbReference type="RefSeq" id="WP_117159079.1">
    <property type="nucleotide sequence ID" value="NZ_QVID01000001.1"/>
</dbReference>
<sequence length="999" mass="105988">MKKLLVLLLVSVSSVTSTFAQDCTVAATLPYLEDLSNGDPACWEYENTDAAAPEWAFNNGIDLTGNGTNDPFMGLIPANVSNREKDDWAFTQKIQMEAGIAYAISVDYNSLGLGNAVANENFELVITDAPNSTASFSEVLGTYNDITQQGSFPGSAGDNVLENAYTAQESFTPTTSGEYYVAIHALGASGNDSGVFMVFNTIVEEAPIVCEAVTVPYNEDFENEDPACWAYENTDGFGPEWMYNNSVDIDGDGTNDPLLSITPPSVQDVTKDDWAFTQKIQMEAGTEYFVSAHYNTINLGTATAHETFELVVLDAPNSNAAFQAVLETYGDVTQQGAFPGNNDGEDIESQAYFTEKGFTPTTTGEYYVAIHATGSNSTQAAPLLIFDIAVNDTPIGPDCTEVATVPYAEDFSNGSPECWEYENTDTAAPEWVFNDSVDIDGDGTNDPILTLIPNNVSATAKDDWAFSKKIQLIADAEYQISAYYNALNLGNASASENFELVITDAPDSGSIVEVLGTYNDVLQQGDFPGNNDGNDVESQAYLAEEIFTPTSTGEYYIAIHATGTNGAEAGGFLLFDVAIESYIEPGDGELLLFSQSTISGVNGNGSSAVGFNSSENLLWQEATGIEAIGGINPQNGVGGDVKISDDGNTVIGPYTNPENGLKEMSMYDVPTETWTSLGGIGGQSGEQISSAWGISADASTIVGLGWLPTSGAHAISWTESTGVVDLGSTVPDASSRANNVSGDGSVVVGWQDTETGFRQAAVWTNGVQQVISFPNGDRAQEAGAISNDGVWIGGNGNFANNFQAYRWSEATGIESLGPALQPGWRGATTALSEDGSVVVGFYRPQGPALFGSGFIWTEALGVTDLNEYAEALGIDTQGIVMSLPLDISADGSTIVGAGRDTNNQRVGFILKLDETILGTETITPTLDITYYPNPVRDILNISSPTEIENISIYAVTGQEVLTKALNGANTLDVSSLSNGIYFVKAFGKNTSTTFRIIKN</sequence>
<reference evidence="4 5" key="1">
    <citation type="journal article" date="2007" name="Int. J. Syst. Evol. Microbiol.">
        <title>Marixanthomonas ophiurae gen. nov., sp. nov., a marine bacterium of the family Flavobacteriaceae isolated from a deep-sea brittle star.</title>
        <authorList>
            <person name="Romanenko L.A."/>
            <person name="Uchino M."/>
            <person name="Frolova G.M."/>
            <person name="Mikhailov V.V."/>
        </authorList>
    </citation>
    <scope>NUCLEOTIDE SEQUENCE [LARGE SCALE GENOMIC DNA]</scope>
    <source>
        <strain evidence="4 5">KMM 3046</strain>
    </source>
</reference>
<proteinExistence type="predicted"/>
<dbReference type="EMBL" id="QVID01000001">
    <property type="protein sequence ID" value="RFN60019.1"/>
    <property type="molecule type" value="Genomic_DNA"/>
</dbReference>
<feature type="signal peptide" evidence="2">
    <location>
        <begin position="1"/>
        <end position="20"/>
    </location>
</feature>
<keyword evidence="5" id="KW-1185">Reference proteome</keyword>
<feature type="domain" description="Secretion system C-terminal sorting" evidence="3">
    <location>
        <begin position="931"/>
        <end position="996"/>
    </location>
</feature>